<protein>
    <submittedName>
        <fullName evidence="2">ABC transporter ATP-binding protein</fullName>
    </submittedName>
</protein>
<keyword evidence="2" id="KW-0547">Nucleotide-binding</keyword>
<feature type="transmembrane region" description="Helical" evidence="1">
    <location>
        <begin position="16"/>
        <end position="41"/>
    </location>
</feature>
<organism evidence="2 3">
    <name type="scientific">Paenibacillus sepulcri</name>
    <dbReference type="NCBI Taxonomy" id="359917"/>
    <lineage>
        <taxon>Bacteria</taxon>
        <taxon>Bacillati</taxon>
        <taxon>Bacillota</taxon>
        <taxon>Bacilli</taxon>
        <taxon>Bacillales</taxon>
        <taxon>Paenibacillaceae</taxon>
        <taxon>Paenibacillus</taxon>
    </lineage>
</organism>
<dbReference type="Proteomes" id="UP001519887">
    <property type="component" value="Unassembled WGS sequence"/>
</dbReference>
<name>A0ABS7CN29_9BACL</name>
<evidence type="ECO:0000313" key="2">
    <source>
        <dbReference type="EMBL" id="MBW7462308.1"/>
    </source>
</evidence>
<feature type="non-terminal residue" evidence="2">
    <location>
        <position position="74"/>
    </location>
</feature>
<sequence length="74" mass="8611">MTVTQFMGRLFRYNPVLYLVNGLLWGLFHAMPVGIGLGMKWYFDRATTQSHDYLWLALPLIVVALIRFSRVGMF</sequence>
<keyword evidence="1" id="KW-0812">Transmembrane</keyword>
<gene>
    <name evidence="2" type="ORF">K0U00_50475</name>
</gene>
<comment type="caution">
    <text evidence="2">The sequence shown here is derived from an EMBL/GenBank/DDBJ whole genome shotgun (WGS) entry which is preliminary data.</text>
</comment>
<keyword evidence="3" id="KW-1185">Reference proteome</keyword>
<evidence type="ECO:0000256" key="1">
    <source>
        <dbReference type="SAM" id="Phobius"/>
    </source>
</evidence>
<reference evidence="2 3" key="1">
    <citation type="submission" date="2021-07" db="EMBL/GenBank/DDBJ databases">
        <title>Paenibacillus radiodurans sp. nov., isolated from the southeastern edge of Tengger Desert.</title>
        <authorList>
            <person name="Zhang G."/>
        </authorList>
    </citation>
    <scope>NUCLEOTIDE SEQUENCE [LARGE SCALE GENOMIC DNA]</scope>
    <source>
        <strain evidence="2 3">CCM 7311</strain>
    </source>
</reference>
<keyword evidence="1" id="KW-1133">Transmembrane helix</keyword>
<proteinExistence type="predicted"/>
<dbReference type="GO" id="GO:0005524">
    <property type="term" value="F:ATP binding"/>
    <property type="evidence" value="ECO:0007669"/>
    <property type="project" value="UniProtKB-KW"/>
</dbReference>
<keyword evidence="1" id="KW-0472">Membrane</keyword>
<dbReference type="EMBL" id="JAHZIK010003793">
    <property type="protein sequence ID" value="MBW7462308.1"/>
    <property type="molecule type" value="Genomic_DNA"/>
</dbReference>
<accession>A0ABS7CN29</accession>
<keyword evidence="2" id="KW-0067">ATP-binding</keyword>
<feature type="transmembrane region" description="Helical" evidence="1">
    <location>
        <begin position="53"/>
        <end position="69"/>
    </location>
</feature>
<evidence type="ECO:0000313" key="3">
    <source>
        <dbReference type="Proteomes" id="UP001519887"/>
    </source>
</evidence>